<accession>A0A5S4EH77</accession>
<evidence type="ECO:0000313" key="1">
    <source>
        <dbReference type="EMBL" id="TMQ74642.1"/>
    </source>
</evidence>
<dbReference type="Proteomes" id="UP000306324">
    <property type="component" value="Unassembled WGS sequence"/>
</dbReference>
<keyword evidence="2" id="KW-1185">Reference proteome</keyword>
<dbReference type="EMBL" id="SWAD01000172">
    <property type="protein sequence ID" value="TMQ74642.1"/>
    <property type="molecule type" value="Genomic_DNA"/>
</dbReference>
<organism evidence="1 2">
    <name type="scientific">Candidatus Accumulibacter phosphatis</name>
    <dbReference type="NCBI Taxonomy" id="327160"/>
    <lineage>
        <taxon>Bacteria</taxon>
        <taxon>Pseudomonadati</taxon>
        <taxon>Pseudomonadota</taxon>
        <taxon>Betaproteobacteria</taxon>
        <taxon>Candidatus Accumulibacter</taxon>
    </lineage>
</organism>
<comment type="caution">
    <text evidence="1">The sequence shown here is derived from an EMBL/GenBank/DDBJ whole genome shotgun (WGS) entry which is preliminary data.</text>
</comment>
<proteinExistence type="predicted"/>
<sequence length="48" mass="5447">MGRVRKLTKSADSHVANSLNRLEKRIFLFLGQHAHGTSCEVCHRETVL</sequence>
<protein>
    <submittedName>
        <fullName evidence="1">Uncharacterized protein</fullName>
    </submittedName>
</protein>
<name>A0A5S4EH77_9PROT</name>
<reference evidence="1 2" key="1">
    <citation type="submission" date="2019-04" db="EMBL/GenBank/DDBJ databases">
        <title>A novel phosphate-accumulating bacterium identified in bioreactor for phosphate removal from wastewater.</title>
        <authorList>
            <person name="Kotlyarov R.Y."/>
            <person name="Beletsky A.V."/>
            <person name="Kallistova A.Y."/>
            <person name="Dorofeev A.G."/>
            <person name="Nikolaev Y.Y."/>
            <person name="Pimenov N.V."/>
            <person name="Ravin N.V."/>
            <person name="Mardanov A.V."/>
        </authorList>
    </citation>
    <scope>NUCLEOTIDE SEQUENCE [LARGE SCALE GENOMIC DNA]</scope>
    <source>
        <strain evidence="1 2">Bin19</strain>
    </source>
</reference>
<gene>
    <name evidence="1" type="ORF">ACCUM_3768</name>
</gene>
<dbReference type="AlphaFoldDB" id="A0A5S4EH77"/>
<evidence type="ECO:0000313" key="2">
    <source>
        <dbReference type="Proteomes" id="UP000306324"/>
    </source>
</evidence>